<feature type="region of interest" description="Disordered" evidence="1">
    <location>
        <begin position="1"/>
        <end position="65"/>
    </location>
</feature>
<evidence type="ECO:0000313" key="3">
    <source>
        <dbReference type="Proteomes" id="UP000024376"/>
    </source>
</evidence>
<feature type="compositionally biased region" description="Polar residues" evidence="1">
    <location>
        <begin position="1"/>
        <end position="11"/>
    </location>
</feature>
<dbReference type="KEGG" id="trr:M419DRAFT_129096"/>
<dbReference type="EMBL" id="KI911144">
    <property type="protein sequence ID" value="ETS02928.1"/>
    <property type="molecule type" value="Genomic_DNA"/>
</dbReference>
<sequence length="65" mass="7769">MPSRRSTSYQTKKIDKMRYGKYRQKDTRYKQDENVPQSTGTKMRQGTQTQGLRHNSYCMDHHAVE</sequence>
<reference evidence="3" key="1">
    <citation type="journal article" date="2013" name="Ind. Biotechnol.">
        <title>Comparative genomics analysis of Trichoderma reesei strains.</title>
        <authorList>
            <person name="Koike H."/>
            <person name="Aerts A."/>
            <person name="LaButti K."/>
            <person name="Grigoriev I.V."/>
            <person name="Baker S.E."/>
        </authorList>
    </citation>
    <scope>NUCLEOTIDE SEQUENCE [LARGE SCALE GENOMIC DNA]</scope>
    <source>
        <strain evidence="3">ATCC 56765 / BCRC 32924 / NRRL 11460 / Rut C-30</strain>
    </source>
</reference>
<protein>
    <submittedName>
        <fullName evidence="2">Uncharacterized protein</fullName>
    </submittedName>
</protein>
<organism evidence="2 3">
    <name type="scientific">Hypocrea jecorina (strain ATCC 56765 / BCRC 32924 / NRRL 11460 / Rut C-30)</name>
    <name type="common">Trichoderma reesei</name>
    <dbReference type="NCBI Taxonomy" id="1344414"/>
    <lineage>
        <taxon>Eukaryota</taxon>
        <taxon>Fungi</taxon>
        <taxon>Dikarya</taxon>
        <taxon>Ascomycota</taxon>
        <taxon>Pezizomycotina</taxon>
        <taxon>Sordariomycetes</taxon>
        <taxon>Hypocreomycetidae</taxon>
        <taxon>Hypocreales</taxon>
        <taxon>Hypocreaceae</taxon>
        <taxon>Trichoderma</taxon>
    </lineage>
</organism>
<evidence type="ECO:0000256" key="1">
    <source>
        <dbReference type="SAM" id="MobiDB-lite"/>
    </source>
</evidence>
<gene>
    <name evidence="2" type="ORF">M419DRAFT_129096</name>
</gene>
<proteinExistence type="predicted"/>
<accession>A0A024SD03</accession>
<dbReference type="AlphaFoldDB" id="A0A024SD03"/>
<dbReference type="Proteomes" id="UP000024376">
    <property type="component" value="Unassembled WGS sequence"/>
</dbReference>
<feature type="compositionally biased region" description="Polar residues" evidence="1">
    <location>
        <begin position="34"/>
        <end position="53"/>
    </location>
</feature>
<dbReference type="HOGENOM" id="CLU_2851334_0_0_1"/>
<feature type="compositionally biased region" description="Basic and acidic residues" evidence="1">
    <location>
        <begin position="12"/>
        <end position="33"/>
    </location>
</feature>
<evidence type="ECO:0000313" key="2">
    <source>
        <dbReference type="EMBL" id="ETS02928.1"/>
    </source>
</evidence>
<name>A0A024SD03_HYPJR</name>